<dbReference type="Pfam" id="PF00024">
    <property type="entry name" value="PAN_1"/>
    <property type="match status" value="1"/>
</dbReference>
<evidence type="ECO:0000313" key="3">
    <source>
        <dbReference type="Proteomes" id="UP001347796"/>
    </source>
</evidence>
<comment type="caution">
    <text evidence="2">The sequence shown here is derived from an EMBL/GenBank/DDBJ whole genome shotgun (WGS) entry which is preliminary data.</text>
</comment>
<dbReference type="AlphaFoldDB" id="A0AAN8G528"/>
<dbReference type="InterPro" id="IPR016187">
    <property type="entry name" value="CTDL_fold"/>
</dbReference>
<organism evidence="2 3">
    <name type="scientific">Patella caerulea</name>
    <name type="common">Rayed Mediterranean limpet</name>
    <dbReference type="NCBI Taxonomy" id="87958"/>
    <lineage>
        <taxon>Eukaryota</taxon>
        <taxon>Metazoa</taxon>
        <taxon>Spiralia</taxon>
        <taxon>Lophotrochozoa</taxon>
        <taxon>Mollusca</taxon>
        <taxon>Gastropoda</taxon>
        <taxon>Patellogastropoda</taxon>
        <taxon>Patelloidea</taxon>
        <taxon>Patellidae</taxon>
        <taxon>Patella</taxon>
    </lineage>
</organism>
<dbReference type="PANTHER" id="PTHR22801:SF63">
    <property type="entry name" value="C-TYPE LECTIN DOMAIN-CONTAINING PROTEIN"/>
    <property type="match status" value="1"/>
</dbReference>
<dbReference type="Gene3D" id="3.10.100.10">
    <property type="entry name" value="Mannose-Binding Protein A, subunit A"/>
    <property type="match status" value="1"/>
</dbReference>
<dbReference type="SUPFAM" id="SSF56436">
    <property type="entry name" value="C-type lectin-like"/>
    <property type="match status" value="1"/>
</dbReference>
<proteinExistence type="predicted"/>
<dbReference type="SUPFAM" id="SSF57414">
    <property type="entry name" value="Hairpin loop containing domain-like"/>
    <property type="match status" value="1"/>
</dbReference>
<feature type="domain" description="Apple" evidence="1">
    <location>
        <begin position="6"/>
        <end position="46"/>
    </location>
</feature>
<dbReference type="EMBL" id="JAZGQO010000021">
    <property type="protein sequence ID" value="KAK6165283.1"/>
    <property type="molecule type" value="Genomic_DNA"/>
</dbReference>
<dbReference type="InterPro" id="IPR050801">
    <property type="entry name" value="Ca-Dep_Lectins_ImmuneDev"/>
</dbReference>
<reference evidence="2 3" key="1">
    <citation type="submission" date="2024-01" db="EMBL/GenBank/DDBJ databases">
        <title>The genome of the rayed Mediterranean limpet Patella caerulea (Linnaeus, 1758).</title>
        <authorList>
            <person name="Anh-Thu Weber A."/>
            <person name="Halstead-Nussloch G."/>
        </authorList>
    </citation>
    <scope>NUCLEOTIDE SEQUENCE [LARGE SCALE GENOMIC DNA]</scope>
    <source>
        <strain evidence="2">AATW-2023a</strain>
        <tissue evidence="2">Whole specimen</tissue>
    </source>
</reference>
<dbReference type="InterPro" id="IPR016186">
    <property type="entry name" value="C-type_lectin-like/link_sf"/>
</dbReference>
<dbReference type="PANTHER" id="PTHR22801">
    <property type="entry name" value="LITHOSTATHINE"/>
    <property type="match status" value="1"/>
</dbReference>
<keyword evidence="3" id="KW-1185">Reference proteome</keyword>
<accession>A0AAN8G528</accession>
<protein>
    <recommendedName>
        <fullName evidence="1">Apple domain-containing protein</fullName>
    </recommendedName>
</protein>
<evidence type="ECO:0000313" key="2">
    <source>
        <dbReference type="EMBL" id="KAK6165283.1"/>
    </source>
</evidence>
<dbReference type="CDD" id="cd00037">
    <property type="entry name" value="CLECT"/>
    <property type="match status" value="1"/>
</dbReference>
<sequence>MDREILETFDSVKSKTECALKCTENLDCLSYFYNNVEGFCQTHPVVFISPVDGVAKSFTTYSTVFGVLGSCPINDGYINHRGYNLCYKPHKTLVDRAGAINKCVGDGDVLFTGFNTQQIKHVAQQLNSSSDYRAVTGGFYIDGSDEADEGQWVLSDGSKIDWSLWLPEQPQNKTDEDYLALRYEEEYSTTGFNDARTTWLKGVVCQKLV</sequence>
<dbReference type="Proteomes" id="UP001347796">
    <property type="component" value="Unassembled WGS sequence"/>
</dbReference>
<dbReference type="InterPro" id="IPR003609">
    <property type="entry name" value="Pan_app"/>
</dbReference>
<name>A0AAN8G528_PATCE</name>
<gene>
    <name evidence="2" type="ORF">SNE40_022235</name>
</gene>
<evidence type="ECO:0000259" key="1">
    <source>
        <dbReference type="Pfam" id="PF00024"/>
    </source>
</evidence>